<reference evidence="1 2" key="1">
    <citation type="journal article" date="2010" name="Nature">
        <title>Genome sequencing and analysis of the model grass Brachypodium distachyon.</title>
        <authorList>
            <consortium name="International Brachypodium Initiative"/>
        </authorList>
    </citation>
    <scope>NUCLEOTIDE SEQUENCE [LARGE SCALE GENOMIC DNA]</scope>
    <source>
        <strain evidence="1 2">Bd21</strain>
    </source>
</reference>
<accession>A0A2K2DSX3</accession>
<dbReference type="AlphaFoldDB" id="A0A2K2DSX3"/>
<proteinExistence type="predicted"/>
<evidence type="ECO:0000313" key="2">
    <source>
        <dbReference type="EnsemblPlants" id="PNT77377"/>
    </source>
</evidence>
<dbReference type="EnsemblPlants" id="PNT77377">
    <property type="protein sequence ID" value="PNT77377"/>
    <property type="gene ID" value="BRADI_1g61825v3"/>
</dbReference>
<protein>
    <submittedName>
        <fullName evidence="1 2">Uncharacterized protein</fullName>
    </submittedName>
</protein>
<evidence type="ECO:0000313" key="3">
    <source>
        <dbReference type="Proteomes" id="UP000008810"/>
    </source>
</evidence>
<dbReference type="Proteomes" id="UP000008810">
    <property type="component" value="Chromosome 1"/>
</dbReference>
<sequence length="71" mass="8112">MPQQLTLLSITDTHGLLKTTDTNSLHQVETIVNQKFQTHPNQDCIMLVNPTQDQTVIFLKPIPKLEADWKT</sequence>
<reference evidence="2" key="3">
    <citation type="submission" date="2018-08" db="UniProtKB">
        <authorList>
            <consortium name="EnsemblPlants"/>
        </authorList>
    </citation>
    <scope>IDENTIFICATION</scope>
    <source>
        <strain evidence="2">cv. Bd21</strain>
    </source>
</reference>
<evidence type="ECO:0000313" key="1">
    <source>
        <dbReference type="EMBL" id="PNT77377.1"/>
    </source>
</evidence>
<keyword evidence="3" id="KW-1185">Reference proteome</keyword>
<organism evidence="1">
    <name type="scientific">Brachypodium distachyon</name>
    <name type="common">Purple false brome</name>
    <name type="synonym">Trachynia distachya</name>
    <dbReference type="NCBI Taxonomy" id="15368"/>
    <lineage>
        <taxon>Eukaryota</taxon>
        <taxon>Viridiplantae</taxon>
        <taxon>Streptophyta</taxon>
        <taxon>Embryophyta</taxon>
        <taxon>Tracheophyta</taxon>
        <taxon>Spermatophyta</taxon>
        <taxon>Magnoliopsida</taxon>
        <taxon>Liliopsida</taxon>
        <taxon>Poales</taxon>
        <taxon>Poaceae</taxon>
        <taxon>BOP clade</taxon>
        <taxon>Pooideae</taxon>
        <taxon>Stipodae</taxon>
        <taxon>Brachypodieae</taxon>
        <taxon>Brachypodium</taxon>
    </lineage>
</organism>
<name>A0A2K2DSX3_BRADI</name>
<dbReference type="InParanoid" id="A0A2K2DSX3"/>
<dbReference type="Gramene" id="PNT77377">
    <property type="protein sequence ID" value="PNT77377"/>
    <property type="gene ID" value="BRADI_1g61825v3"/>
</dbReference>
<reference evidence="1" key="2">
    <citation type="submission" date="2017-06" db="EMBL/GenBank/DDBJ databases">
        <title>WGS assembly of Brachypodium distachyon.</title>
        <authorList>
            <consortium name="The International Brachypodium Initiative"/>
            <person name="Lucas S."/>
            <person name="Harmon-Smith M."/>
            <person name="Lail K."/>
            <person name="Tice H."/>
            <person name="Grimwood J."/>
            <person name="Bruce D."/>
            <person name="Barry K."/>
            <person name="Shu S."/>
            <person name="Lindquist E."/>
            <person name="Wang M."/>
            <person name="Pitluck S."/>
            <person name="Vogel J.P."/>
            <person name="Garvin D.F."/>
            <person name="Mockler T.C."/>
            <person name="Schmutz J."/>
            <person name="Rokhsar D."/>
            <person name="Bevan M.W."/>
        </authorList>
    </citation>
    <scope>NUCLEOTIDE SEQUENCE</scope>
    <source>
        <strain evidence="1">Bd21</strain>
    </source>
</reference>
<dbReference type="EMBL" id="CM000880">
    <property type="protein sequence ID" value="PNT77377.1"/>
    <property type="molecule type" value="Genomic_DNA"/>
</dbReference>
<gene>
    <name evidence="1" type="ORF">BRADI_1g61825v3</name>
</gene>